<reference evidence="2" key="1">
    <citation type="journal article" date="2015" name="Nat. Genet.">
        <title>The genome and transcriptome of the zoonotic hookworm Ancylostoma ceylanicum identify infection-specific gene families.</title>
        <authorList>
            <person name="Schwarz E.M."/>
            <person name="Hu Y."/>
            <person name="Antoshechkin I."/>
            <person name="Miller M.M."/>
            <person name="Sternberg P.W."/>
            <person name="Aroian R.V."/>
        </authorList>
    </citation>
    <scope>NUCLEOTIDE SEQUENCE</scope>
    <source>
        <strain evidence="2">HY135</strain>
    </source>
</reference>
<dbReference type="InterPro" id="IPR008042">
    <property type="entry name" value="Retrotrans_Pao"/>
</dbReference>
<dbReference type="SUPFAM" id="SSF56672">
    <property type="entry name" value="DNA/RNA polymerases"/>
    <property type="match status" value="1"/>
</dbReference>
<organism evidence="1 2">
    <name type="scientific">Ancylostoma ceylanicum</name>
    <dbReference type="NCBI Taxonomy" id="53326"/>
    <lineage>
        <taxon>Eukaryota</taxon>
        <taxon>Metazoa</taxon>
        <taxon>Ecdysozoa</taxon>
        <taxon>Nematoda</taxon>
        <taxon>Chromadorea</taxon>
        <taxon>Rhabditida</taxon>
        <taxon>Rhabditina</taxon>
        <taxon>Rhabditomorpha</taxon>
        <taxon>Strongyloidea</taxon>
        <taxon>Ancylostomatidae</taxon>
        <taxon>Ancylostomatinae</taxon>
        <taxon>Ancylostoma</taxon>
    </lineage>
</organism>
<dbReference type="Proteomes" id="UP000024635">
    <property type="component" value="Unassembled WGS sequence"/>
</dbReference>
<dbReference type="Pfam" id="PF05380">
    <property type="entry name" value="Peptidase_A17"/>
    <property type="match status" value="1"/>
</dbReference>
<gene>
    <name evidence="1" type="primary">Acey_s0180.g771</name>
    <name evidence="1" type="ORF">Y032_0180g771</name>
</gene>
<keyword evidence="2" id="KW-1185">Reference proteome</keyword>
<sequence>MVILAYLNHKNAMIAKEIAANLYVDNILFKADTVEEALQKYHASKAIFSEIGMNLREYISNSSKVNAAIPENDRLQGRFIKFLGVEYDTENDDFLVKTRIPEKTRLTKRDIVSQLNSVYDPMGFTGSLMIKLKALTREIYGTGLAFKDTIPVEMQRKWNNACQEVNNVTLNIPRPASSIGTADTSTCLWTFCDASKIAVAACTYLQDLSTREVTQLISGKTRLTPKKTVQTIPR</sequence>
<evidence type="ECO:0000313" key="1">
    <source>
        <dbReference type="EMBL" id="EYB93585.1"/>
    </source>
</evidence>
<dbReference type="PANTHER" id="PTHR47331">
    <property type="entry name" value="PHD-TYPE DOMAIN-CONTAINING PROTEIN"/>
    <property type="match status" value="1"/>
</dbReference>
<comment type="caution">
    <text evidence="1">The sequence shown here is derived from an EMBL/GenBank/DDBJ whole genome shotgun (WGS) entry which is preliminary data.</text>
</comment>
<protein>
    <submittedName>
        <fullName evidence="1">Uncharacterized protein</fullName>
    </submittedName>
</protein>
<dbReference type="AlphaFoldDB" id="A0A016SST7"/>
<dbReference type="STRING" id="53326.A0A016SST7"/>
<proteinExistence type="predicted"/>
<evidence type="ECO:0000313" key="2">
    <source>
        <dbReference type="Proteomes" id="UP000024635"/>
    </source>
</evidence>
<dbReference type="EMBL" id="JARK01001516">
    <property type="protein sequence ID" value="EYB93585.1"/>
    <property type="molecule type" value="Genomic_DNA"/>
</dbReference>
<dbReference type="InterPro" id="IPR043502">
    <property type="entry name" value="DNA/RNA_pol_sf"/>
</dbReference>
<dbReference type="OrthoDB" id="5875692at2759"/>
<accession>A0A016SST7</accession>
<name>A0A016SST7_9BILA</name>